<dbReference type="Pfam" id="PF10441">
    <property type="entry name" value="Urb2"/>
    <property type="match status" value="1"/>
</dbReference>
<name>A0A286UQD7_9AGAM</name>
<dbReference type="EMBL" id="NBII01000002">
    <property type="protein sequence ID" value="PAV21813.1"/>
    <property type="molecule type" value="Genomic_DNA"/>
</dbReference>
<dbReference type="InterPro" id="IPR018849">
    <property type="entry name" value="Urb2/Npa2_C"/>
</dbReference>
<evidence type="ECO:0000313" key="2">
    <source>
        <dbReference type="EMBL" id="PAV21813.1"/>
    </source>
</evidence>
<reference evidence="2 3" key="1">
    <citation type="journal article" date="2017" name="Mol. Ecol.">
        <title>Comparative and population genomic landscape of Phellinus noxius: A hypervariable fungus causing root rot in trees.</title>
        <authorList>
            <person name="Chung C.L."/>
            <person name="Lee T.J."/>
            <person name="Akiba M."/>
            <person name="Lee H.H."/>
            <person name="Kuo T.H."/>
            <person name="Liu D."/>
            <person name="Ke H.M."/>
            <person name="Yokoi T."/>
            <person name="Roa M.B."/>
            <person name="Lu M.J."/>
            <person name="Chang Y.Y."/>
            <person name="Ann P.J."/>
            <person name="Tsai J.N."/>
            <person name="Chen C.Y."/>
            <person name="Tzean S.S."/>
            <person name="Ota Y."/>
            <person name="Hattori T."/>
            <person name="Sahashi N."/>
            <person name="Liou R.F."/>
            <person name="Kikuchi T."/>
            <person name="Tsai I.J."/>
        </authorList>
    </citation>
    <scope>NUCLEOTIDE SEQUENCE [LARGE SCALE GENOMIC DNA]</scope>
    <source>
        <strain evidence="2 3">FFPRI411160</strain>
    </source>
</reference>
<protein>
    <recommendedName>
        <fullName evidence="1">Nucleolar 27S pre-rRNA processing Urb2/Npa2 C-terminal domain-containing protein</fullName>
    </recommendedName>
</protein>
<evidence type="ECO:0000313" key="3">
    <source>
        <dbReference type="Proteomes" id="UP000217199"/>
    </source>
</evidence>
<keyword evidence="3" id="KW-1185">Reference proteome</keyword>
<proteinExistence type="predicted"/>
<comment type="caution">
    <text evidence="2">The sequence shown here is derived from an EMBL/GenBank/DDBJ whole genome shotgun (WGS) entry which is preliminary data.</text>
</comment>
<sequence length="1458" mass="162893">MEEFATPQIIIKALKGSSEPPNKGGPSKIEVAKYAWDSTSIRFPNKDEVLVEWIFTSFVKEKGNIGPSSVLLSEAYWSLLNSILYSSLEASRSNRVWLPPLLTRYSISPMIVTFLNAIKNSKAESFPPLLQHFAQCMYIIWPIVTTRQNLDSLSECFNAVLSYSSTFLESGELKLDRFSLLVVRSFRQSFGNSSAKKKAFTTFIQNNFSNWVNIISSEVTFGGNDEKLLRSELQQIGIDILFSVDVLKSSQDPLETVLSQEKFSPAKTPYAHLKVISFLYKVYVEEIRKHSSTVFGSGSSQSQDQTNQNKYRDAGIKAFSTCYRVLREFDDNEHKWGSVLEVLEILEAAHLVGNNVSDKNDVFGEVLSSALSQLKGNDKGVQELVLKVLCVLSRIDFDLLNPRLSDVLSNLLTLNPTVYPSCNDLLHEILEFNIRARSLPAYISYLINCFSDFSLTMRSSNKYADIKLAIQDCLSGSLLGFSHIENLSQAIRNFLTPGQTPEVAQDIIAAFKMCKDSIFGDDDAMDLDEIIPSNTDAKKSHRRQSRGNVSSLIKEDYAALSYALVSRFVAIVLPSLPYSSLSEASRESTLSSISGLSSDLENVLDKVFSSDSTSSTWPMQCISTASLRIRHAFYQNPYLNLLEVSVPKEVYNKISNLIRSTQTIPELIVEIFRSFFDAETQITDEQYCEVILGHLITYITTNIGIKGTANEIPSLKFSWDGLSSSLNSLGSDGHLRAALAVWYLTLDKWLPMIEECASQQQLQRIAALCLIQGSNDDVDFQKGITFPWIVERAMQSALFWELPRLRDALVHEIDSSFPKPDVKEYASYLEQSLSGPSSKGKKTKASWDLQKLLYAQSTFLTLLRGPKEYLSRASRMATAQRALVTDFESSLCASDAKANISLGICRRTQALARAWLVANAEYVSLWDVMTEPDKYIGSLLQSSESEKDVDELHSRVTTELLISAFRQVIRLSIHGEIGQFSKICNLLQEAANNGKENNLLTFAELLLTECTNPNKLPASVLATVKELLAFLRAHYLPLMEQLASDMNLSAWESENIVRSWRIYIALRHWLGCEGNEKLYGVKILQGPILSKGSSEYQKAFAMQVFHLLLEELHSTEERMMHLSVICASYVLLERIQLSEQTVCDPLLIGAMKDITVTEYSHVLSFVREALEKSTLEKHILVHLSRVLLEVAPEGAMRIIQEHSEESLQIFLGDEAYTYGNVSLSTEVLAFVETIVITRPAFLRLTVLGPIWVLLSNFLTGRACDTPESHPSILRSICSIIGSIIRLRRDLVTSTLPHLVIILRLALHTVCAPRPQLGSRQLALVTDTQPWWISSTSPLGVSEAKNVARLLTALQAKTTPRTFVEKTKTKERTAESLLAPFSKHAASVMSAYLGDLADPLLSIPTNVREALAPGLYALCESMGELGRNALMAWTSDPSGKAALKSLWHDYEKQRYVGKG</sequence>
<dbReference type="STRING" id="2282107.A0A286UQD7"/>
<dbReference type="Proteomes" id="UP000217199">
    <property type="component" value="Unassembled WGS sequence"/>
</dbReference>
<dbReference type="OrthoDB" id="160374at2759"/>
<dbReference type="InParanoid" id="A0A286UQD7"/>
<gene>
    <name evidence="2" type="ORF">PNOK_0177000</name>
</gene>
<evidence type="ECO:0000259" key="1">
    <source>
        <dbReference type="Pfam" id="PF10441"/>
    </source>
</evidence>
<dbReference type="InterPro" id="IPR016024">
    <property type="entry name" value="ARM-type_fold"/>
</dbReference>
<organism evidence="2 3">
    <name type="scientific">Pyrrhoderma noxium</name>
    <dbReference type="NCBI Taxonomy" id="2282107"/>
    <lineage>
        <taxon>Eukaryota</taxon>
        <taxon>Fungi</taxon>
        <taxon>Dikarya</taxon>
        <taxon>Basidiomycota</taxon>
        <taxon>Agaricomycotina</taxon>
        <taxon>Agaricomycetes</taxon>
        <taxon>Hymenochaetales</taxon>
        <taxon>Hymenochaetaceae</taxon>
        <taxon>Pyrrhoderma</taxon>
    </lineage>
</organism>
<dbReference type="SUPFAM" id="SSF48371">
    <property type="entry name" value="ARM repeat"/>
    <property type="match status" value="1"/>
</dbReference>
<feature type="domain" description="Nucleolar 27S pre-rRNA processing Urb2/Npa2 C-terminal" evidence="1">
    <location>
        <begin position="1226"/>
        <end position="1457"/>
    </location>
</feature>
<accession>A0A286UQD7</accession>